<dbReference type="PANTHER" id="PTHR13621">
    <property type="entry name" value="PROLINE-RICH PROTEIN PRCC"/>
    <property type="match status" value="1"/>
</dbReference>
<accession>M2PPE7</accession>
<dbReference type="OrthoDB" id="2555634at2759"/>
<organism evidence="2 3">
    <name type="scientific">Ceriporiopsis subvermispora (strain B)</name>
    <name type="common">White-rot fungus</name>
    <name type="synonym">Gelatoporia subvermispora</name>
    <dbReference type="NCBI Taxonomy" id="914234"/>
    <lineage>
        <taxon>Eukaryota</taxon>
        <taxon>Fungi</taxon>
        <taxon>Dikarya</taxon>
        <taxon>Basidiomycota</taxon>
        <taxon>Agaricomycotina</taxon>
        <taxon>Agaricomycetes</taxon>
        <taxon>Polyporales</taxon>
        <taxon>Gelatoporiaceae</taxon>
        <taxon>Gelatoporia</taxon>
    </lineage>
</organism>
<name>M2PPE7_CERS8</name>
<dbReference type="GO" id="GO:0005634">
    <property type="term" value="C:nucleus"/>
    <property type="evidence" value="ECO:0007669"/>
    <property type="project" value="TreeGrafter"/>
</dbReference>
<dbReference type="HOGENOM" id="CLU_044111_0_0_1"/>
<dbReference type="Pfam" id="PF10253">
    <property type="entry name" value="PRCC"/>
    <property type="match status" value="1"/>
</dbReference>
<feature type="compositionally biased region" description="Pro residues" evidence="1">
    <location>
        <begin position="239"/>
        <end position="250"/>
    </location>
</feature>
<gene>
    <name evidence="2" type="ORF">CERSUDRAFT_72887</name>
</gene>
<evidence type="ECO:0008006" key="4">
    <source>
        <dbReference type="Google" id="ProtNLM"/>
    </source>
</evidence>
<keyword evidence="3" id="KW-1185">Reference proteome</keyword>
<feature type="region of interest" description="Disordered" evidence="1">
    <location>
        <begin position="430"/>
        <end position="458"/>
    </location>
</feature>
<evidence type="ECO:0000313" key="3">
    <source>
        <dbReference type="Proteomes" id="UP000016930"/>
    </source>
</evidence>
<dbReference type="STRING" id="914234.M2PPE7"/>
<sequence>MLGVEGYGSDNDSDNEQQTQTTTNQPAPALASKLPPPSKKSTFSLPPPTSSSNKARTAPGPSSSSSLPAQKTKRPKKIAIGLPALPPEDHEKDDSEDHPAAKKPRLESGAGASALLSMLPAPKNKAPVAPVQERVLGGGRGPGLVFHTGSTRTTRTTQVEDAEDEEALEKSDIISDTTGPILLDKKESLPFLPPSLVKGKANISLEEKHAPPKLPALRSSQPSAPGGDFFSLGSASATPSPPPRAAPPASNPLTATSSAPSVPFIPSLSSAPKVDEFVPPEPTPQDPYPGYYMLPSGAWAAHDPEYYRTFYDKWKREYDAHVRALEKGAAKGFEDVETQGAHEVNAQAEMERAKIEIQEREERKALTKGGADAPVAPKMNIKVEFSAFATCTFHLRVLQGAALGGRARTRHQLSTLLTEAYQNREALEEQIAQGRRNRKEAGNKYGESHPPLSTTPHS</sequence>
<protein>
    <recommendedName>
        <fullName evidence="4">Mitotic checkpoint regulator, MAD2B-interacting-domain-containing protein</fullName>
    </recommendedName>
</protein>
<dbReference type="AlphaFoldDB" id="M2PPE7"/>
<feature type="compositionally biased region" description="Low complexity" evidence="1">
    <location>
        <begin position="120"/>
        <end position="135"/>
    </location>
</feature>
<reference evidence="2 3" key="1">
    <citation type="journal article" date="2012" name="Proc. Natl. Acad. Sci. U.S.A.">
        <title>Comparative genomics of Ceriporiopsis subvermispora and Phanerochaete chrysosporium provide insight into selective ligninolysis.</title>
        <authorList>
            <person name="Fernandez-Fueyo E."/>
            <person name="Ruiz-Duenas F.J."/>
            <person name="Ferreira P."/>
            <person name="Floudas D."/>
            <person name="Hibbett D.S."/>
            <person name="Canessa P."/>
            <person name="Larrondo L.F."/>
            <person name="James T.Y."/>
            <person name="Seelenfreund D."/>
            <person name="Lobos S."/>
            <person name="Polanco R."/>
            <person name="Tello M."/>
            <person name="Honda Y."/>
            <person name="Watanabe T."/>
            <person name="Watanabe T."/>
            <person name="Ryu J.S."/>
            <person name="Kubicek C.P."/>
            <person name="Schmoll M."/>
            <person name="Gaskell J."/>
            <person name="Hammel K.E."/>
            <person name="St John F.J."/>
            <person name="Vanden Wymelenberg A."/>
            <person name="Sabat G."/>
            <person name="Splinter BonDurant S."/>
            <person name="Syed K."/>
            <person name="Yadav J.S."/>
            <person name="Doddapaneni H."/>
            <person name="Subramanian V."/>
            <person name="Lavin J.L."/>
            <person name="Oguiza J.A."/>
            <person name="Perez G."/>
            <person name="Pisabarro A.G."/>
            <person name="Ramirez L."/>
            <person name="Santoyo F."/>
            <person name="Master E."/>
            <person name="Coutinho P.M."/>
            <person name="Henrissat B."/>
            <person name="Lombard V."/>
            <person name="Magnuson J.K."/>
            <person name="Kuees U."/>
            <person name="Hori C."/>
            <person name="Igarashi K."/>
            <person name="Samejima M."/>
            <person name="Held B.W."/>
            <person name="Barry K.W."/>
            <person name="LaButti K.M."/>
            <person name="Lapidus A."/>
            <person name="Lindquist E.A."/>
            <person name="Lucas S.M."/>
            <person name="Riley R."/>
            <person name="Salamov A.A."/>
            <person name="Hoffmeister D."/>
            <person name="Schwenk D."/>
            <person name="Hadar Y."/>
            <person name="Yarden O."/>
            <person name="de Vries R.P."/>
            <person name="Wiebenga A."/>
            <person name="Stenlid J."/>
            <person name="Eastwood D."/>
            <person name="Grigoriev I.V."/>
            <person name="Berka R.M."/>
            <person name="Blanchette R.A."/>
            <person name="Kersten P."/>
            <person name="Martinez A.T."/>
            <person name="Vicuna R."/>
            <person name="Cullen D."/>
        </authorList>
    </citation>
    <scope>NUCLEOTIDE SEQUENCE [LARGE SCALE GENOMIC DNA]</scope>
    <source>
        <strain evidence="2 3">B</strain>
    </source>
</reference>
<dbReference type="EMBL" id="KB445795">
    <property type="protein sequence ID" value="EMD38364.1"/>
    <property type="molecule type" value="Genomic_DNA"/>
</dbReference>
<dbReference type="InterPro" id="IPR018800">
    <property type="entry name" value="PRCC"/>
</dbReference>
<feature type="compositionally biased region" description="Low complexity" evidence="1">
    <location>
        <begin position="17"/>
        <end position="44"/>
    </location>
</feature>
<evidence type="ECO:0000256" key="1">
    <source>
        <dbReference type="SAM" id="MobiDB-lite"/>
    </source>
</evidence>
<proteinExistence type="predicted"/>
<feature type="region of interest" description="Disordered" evidence="1">
    <location>
        <begin position="1"/>
        <end position="283"/>
    </location>
</feature>
<feature type="compositionally biased region" description="Basic and acidic residues" evidence="1">
    <location>
        <begin position="87"/>
        <end position="106"/>
    </location>
</feature>
<dbReference type="Proteomes" id="UP000016930">
    <property type="component" value="Unassembled WGS sequence"/>
</dbReference>
<dbReference type="PANTHER" id="PTHR13621:SF2">
    <property type="entry name" value="PROLINE-RICH PROTEIN PRCC"/>
    <property type="match status" value="1"/>
</dbReference>
<evidence type="ECO:0000313" key="2">
    <source>
        <dbReference type="EMBL" id="EMD38364.1"/>
    </source>
</evidence>